<protein>
    <submittedName>
        <fullName evidence="2">Uncharacterized protein</fullName>
    </submittedName>
</protein>
<dbReference type="Proteomes" id="UP000006514">
    <property type="component" value="Unassembled WGS sequence"/>
</dbReference>
<proteinExistence type="predicted"/>
<reference evidence="3" key="1">
    <citation type="journal article" date="2012" name="Science">
        <title>The Paleozoic origin of enzymatic lignin decomposition reconstructed from 31 fungal genomes.</title>
        <authorList>
            <person name="Floudas D."/>
            <person name="Binder M."/>
            <person name="Riley R."/>
            <person name="Barry K."/>
            <person name="Blanchette R.A."/>
            <person name="Henrissat B."/>
            <person name="Martinez A.T."/>
            <person name="Otillar R."/>
            <person name="Spatafora J.W."/>
            <person name="Yadav J.S."/>
            <person name="Aerts A."/>
            <person name="Benoit I."/>
            <person name="Boyd A."/>
            <person name="Carlson A."/>
            <person name="Copeland A."/>
            <person name="Coutinho P.M."/>
            <person name="de Vries R.P."/>
            <person name="Ferreira P."/>
            <person name="Findley K."/>
            <person name="Foster B."/>
            <person name="Gaskell J."/>
            <person name="Glotzer D."/>
            <person name="Gorecki P."/>
            <person name="Heitman J."/>
            <person name="Hesse C."/>
            <person name="Hori C."/>
            <person name="Igarashi K."/>
            <person name="Jurgens J.A."/>
            <person name="Kallen N."/>
            <person name="Kersten P."/>
            <person name="Kohler A."/>
            <person name="Kuees U."/>
            <person name="Kumar T.K.A."/>
            <person name="Kuo A."/>
            <person name="LaButti K."/>
            <person name="Larrondo L.F."/>
            <person name="Lindquist E."/>
            <person name="Ling A."/>
            <person name="Lombard V."/>
            <person name="Lucas S."/>
            <person name="Lundell T."/>
            <person name="Martin R."/>
            <person name="McLaughlin D.J."/>
            <person name="Morgenstern I."/>
            <person name="Morin E."/>
            <person name="Murat C."/>
            <person name="Nagy L.G."/>
            <person name="Nolan M."/>
            <person name="Ohm R.A."/>
            <person name="Patyshakuliyeva A."/>
            <person name="Rokas A."/>
            <person name="Ruiz-Duenas F.J."/>
            <person name="Sabat G."/>
            <person name="Salamov A."/>
            <person name="Samejima M."/>
            <person name="Schmutz J."/>
            <person name="Slot J.C."/>
            <person name="St John F."/>
            <person name="Stenlid J."/>
            <person name="Sun H."/>
            <person name="Sun S."/>
            <person name="Syed K."/>
            <person name="Tsang A."/>
            <person name="Wiebenga A."/>
            <person name="Young D."/>
            <person name="Pisabarro A."/>
            <person name="Eastwood D.C."/>
            <person name="Martin F."/>
            <person name="Cullen D."/>
            <person name="Grigoriev I.V."/>
            <person name="Hibbett D.S."/>
        </authorList>
    </citation>
    <scope>NUCLEOTIDE SEQUENCE [LARGE SCALE GENOMIC DNA]</scope>
    <source>
        <strain evidence="3">TFB10046</strain>
    </source>
</reference>
<name>J0WZ00_AURST</name>
<accession>J0WZ00</accession>
<evidence type="ECO:0000313" key="3">
    <source>
        <dbReference type="Proteomes" id="UP000006514"/>
    </source>
</evidence>
<evidence type="ECO:0000256" key="1">
    <source>
        <dbReference type="SAM" id="MobiDB-lite"/>
    </source>
</evidence>
<dbReference type="EMBL" id="JH687770">
    <property type="protein sequence ID" value="EJD44522.1"/>
    <property type="molecule type" value="Genomic_DNA"/>
</dbReference>
<keyword evidence="3" id="KW-1185">Reference proteome</keyword>
<dbReference type="OrthoDB" id="3269417at2759"/>
<organism evidence="2 3">
    <name type="scientific">Auricularia subglabra (strain TFB-10046 / SS5)</name>
    <name type="common">White-rot fungus</name>
    <name type="synonym">Auricularia delicata (strain TFB10046)</name>
    <dbReference type="NCBI Taxonomy" id="717982"/>
    <lineage>
        <taxon>Eukaryota</taxon>
        <taxon>Fungi</taxon>
        <taxon>Dikarya</taxon>
        <taxon>Basidiomycota</taxon>
        <taxon>Agaricomycotina</taxon>
        <taxon>Agaricomycetes</taxon>
        <taxon>Auriculariales</taxon>
        <taxon>Auriculariaceae</taxon>
        <taxon>Auricularia</taxon>
    </lineage>
</organism>
<feature type="non-terminal residue" evidence="2">
    <location>
        <position position="1"/>
    </location>
</feature>
<dbReference type="InParanoid" id="J0WZ00"/>
<dbReference type="AlphaFoldDB" id="J0WZ00"/>
<gene>
    <name evidence="2" type="ORF">AURDEDRAFT_65148</name>
</gene>
<evidence type="ECO:0000313" key="2">
    <source>
        <dbReference type="EMBL" id="EJD44522.1"/>
    </source>
</evidence>
<feature type="region of interest" description="Disordered" evidence="1">
    <location>
        <begin position="45"/>
        <end position="75"/>
    </location>
</feature>
<feature type="compositionally biased region" description="Low complexity" evidence="1">
    <location>
        <begin position="59"/>
        <end position="75"/>
    </location>
</feature>
<sequence>TDFHASIKLRMHTDSSLTIQDTCTTDFGALLRRFKNDTDSIETKELPREVRARQRKAAGKATAAATAPIPASSASTPQMRTFNLETYKIHSIGDYGRDIRRVGTTDSYDSRLVRAFVVYPLQILTR</sequence>
<dbReference type="KEGG" id="adl:AURDEDRAFT_65148"/>
<dbReference type="OMA" id="FHASIKL"/>